<sequence length="161" mass="17597">MSTPGTTGPNGPARDASSSHLPDHIRRAVEITPAAGTRERTVDITTLGRRTGRARRIEIFFYRAAGTTYLCSGAGGAATDWHANLLADPHFTFHLKNGIRADLPARATPVTDPAERQAVLAEIVADLNQPHDPGTIRPTRLEDWAGSRLMRISFRHSREQP</sequence>
<dbReference type="Gene3D" id="2.30.110.10">
    <property type="entry name" value="Electron Transport, Fmn-binding Protein, Chain A"/>
    <property type="match status" value="1"/>
</dbReference>
<name>A0A7X6MGS5_9ACTN</name>
<reference evidence="2 3" key="1">
    <citation type="submission" date="2020-04" db="EMBL/GenBank/DDBJ databases">
        <title>MicrobeNet Type strains.</title>
        <authorList>
            <person name="Nicholson A.C."/>
        </authorList>
    </citation>
    <scope>NUCLEOTIDE SEQUENCE [LARGE SCALE GENOMIC DNA]</scope>
    <source>
        <strain evidence="2 3">ATCC 23612</strain>
    </source>
</reference>
<organism evidence="2 3">
    <name type="scientific">Nocardiopsis alborubida</name>
    <dbReference type="NCBI Taxonomy" id="146802"/>
    <lineage>
        <taxon>Bacteria</taxon>
        <taxon>Bacillati</taxon>
        <taxon>Actinomycetota</taxon>
        <taxon>Actinomycetes</taxon>
        <taxon>Streptosporangiales</taxon>
        <taxon>Nocardiopsidaceae</taxon>
        <taxon>Nocardiopsis</taxon>
    </lineage>
</organism>
<dbReference type="InterPro" id="IPR012349">
    <property type="entry name" value="Split_barrel_FMN-bd"/>
</dbReference>
<protein>
    <submittedName>
        <fullName evidence="2">Nitroreductase family deazaflavin-dependent oxidoreductase</fullName>
    </submittedName>
</protein>
<evidence type="ECO:0000256" key="1">
    <source>
        <dbReference type="SAM" id="MobiDB-lite"/>
    </source>
</evidence>
<comment type="caution">
    <text evidence="2">The sequence shown here is derived from an EMBL/GenBank/DDBJ whole genome shotgun (WGS) entry which is preliminary data.</text>
</comment>
<feature type="region of interest" description="Disordered" evidence="1">
    <location>
        <begin position="1"/>
        <end position="22"/>
    </location>
</feature>
<dbReference type="AlphaFoldDB" id="A0A7X6MGS5"/>
<accession>A0A7X6MGS5</accession>
<dbReference type="GO" id="GO:0016491">
    <property type="term" value="F:oxidoreductase activity"/>
    <property type="evidence" value="ECO:0007669"/>
    <property type="project" value="InterPro"/>
</dbReference>
<evidence type="ECO:0000313" key="2">
    <source>
        <dbReference type="EMBL" id="NKZ00458.1"/>
    </source>
</evidence>
<evidence type="ECO:0000313" key="3">
    <source>
        <dbReference type="Proteomes" id="UP000553209"/>
    </source>
</evidence>
<dbReference type="Proteomes" id="UP000553209">
    <property type="component" value="Unassembled WGS sequence"/>
</dbReference>
<dbReference type="Pfam" id="PF04075">
    <property type="entry name" value="F420H2_quin_red"/>
    <property type="match status" value="1"/>
</dbReference>
<keyword evidence="3" id="KW-1185">Reference proteome</keyword>
<dbReference type="RefSeq" id="WP_061079184.1">
    <property type="nucleotide sequence ID" value="NZ_JAAXPG010000024.1"/>
</dbReference>
<dbReference type="InterPro" id="IPR004378">
    <property type="entry name" value="F420H2_quin_Rdtase"/>
</dbReference>
<gene>
    <name evidence="2" type="ORF">HGB44_22710</name>
</gene>
<dbReference type="EMBL" id="JAAXPG010000024">
    <property type="protein sequence ID" value="NKZ00458.1"/>
    <property type="molecule type" value="Genomic_DNA"/>
</dbReference>
<proteinExistence type="predicted"/>